<protein>
    <recommendedName>
        <fullName evidence="4">DUF304 domain-containing protein</fullName>
    </recommendedName>
</protein>
<name>A0A2H0X8G1_UNCKA</name>
<comment type="caution">
    <text evidence="2">The sequence shown here is derived from an EMBL/GenBank/DDBJ whole genome shotgun (WGS) entry which is preliminary data.</text>
</comment>
<keyword evidence="1" id="KW-1133">Transmembrane helix</keyword>
<evidence type="ECO:0008006" key="4">
    <source>
        <dbReference type="Google" id="ProtNLM"/>
    </source>
</evidence>
<keyword evidence="1" id="KW-0812">Transmembrane</keyword>
<gene>
    <name evidence="2" type="ORF">COT51_04060</name>
</gene>
<dbReference type="AlphaFoldDB" id="A0A2H0X8G1"/>
<feature type="transmembrane region" description="Helical" evidence="1">
    <location>
        <begin position="72"/>
        <end position="94"/>
    </location>
</feature>
<feature type="transmembrane region" description="Helical" evidence="1">
    <location>
        <begin position="39"/>
        <end position="60"/>
    </location>
</feature>
<keyword evidence="1" id="KW-0472">Membrane</keyword>
<evidence type="ECO:0000256" key="1">
    <source>
        <dbReference type="SAM" id="Phobius"/>
    </source>
</evidence>
<accession>A0A2H0X8G1</accession>
<organism evidence="2 3">
    <name type="scientific">candidate division WWE3 bacterium CG08_land_8_20_14_0_20_41_15</name>
    <dbReference type="NCBI Taxonomy" id="1975086"/>
    <lineage>
        <taxon>Bacteria</taxon>
        <taxon>Katanobacteria</taxon>
    </lineage>
</organism>
<sequence>MSALSALIKKPENTHFDGQEPSEEIIFLLRRHWITNVPWLFGSVVALFLPTFFFTFSGSFGLEGLSDVQEFVINLVWCLAVLGFAFEKFLSWFFNAHLVTTKRIVDIDFWGIFYTHVSETSLDKIQDCTYHMGGISQVLFNYGTITVQTAAEKREFEFELIPNPAFVHDKITDLADPELRKKIE</sequence>
<evidence type="ECO:0000313" key="3">
    <source>
        <dbReference type="Proteomes" id="UP000231098"/>
    </source>
</evidence>
<reference evidence="3" key="1">
    <citation type="submission" date="2017-09" db="EMBL/GenBank/DDBJ databases">
        <title>Depth-based differentiation of microbial function through sediment-hosted aquifers and enrichment of novel symbionts in the deep terrestrial subsurface.</title>
        <authorList>
            <person name="Probst A.J."/>
            <person name="Ladd B."/>
            <person name="Jarett J.K."/>
            <person name="Geller-Mcgrath D.E."/>
            <person name="Sieber C.M.K."/>
            <person name="Emerson J.B."/>
            <person name="Anantharaman K."/>
            <person name="Thomas B.C."/>
            <person name="Malmstrom R."/>
            <person name="Stieglmeier M."/>
            <person name="Klingl A."/>
            <person name="Woyke T."/>
            <person name="Ryan C.M."/>
            <person name="Banfield J.F."/>
        </authorList>
    </citation>
    <scope>NUCLEOTIDE SEQUENCE [LARGE SCALE GENOMIC DNA]</scope>
</reference>
<evidence type="ECO:0000313" key="2">
    <source>
        <dbReference type="EMBL" id="PIS21192.1"/>
    </source>
</evidence>
<dbReference type="EMBL" id="PEYV01000067">
    <property type="protein sequence ID" value="PIS21192.1"/>
    <property type="molecule type" value="Genomic_DNA"/>
</dbReference>
<dbReference type="Proteomes" id="UP000231098">
    <property type="component" value="Unassembled WGS sequence"/>
</dbReference>
<proteinExistence type="predicted"/>